<dbReference type="RefSeq" id="WP_156739318.1">
    <property type="nucleotide sequence ID" value="NZ_CACRYJ010000011.1"/>
</dbReference>
<organism evidence="8 9">
    <name type="scientific">Occultella aeris</name>
    <dbReference type="NCBI Taxonomy" id="2761496"/>
    <lineage>
        <taxon>Bacteria</taxon>
        <taxon>Bacillati</taxon>
        <taxon>Actinomycetota</taxon>
        <taxon>Actinomycetes</taxon>
        <taxon>Micrococcales</taxon>
        <taxon>Ruaniaceae</taxon>
        <taxon>Occultella</taxon>
    </lineage>
</organism>
<dbReference type="PANTHER" id="PTHR30011">
    <property type="entry name" value="ALKANESULFONATE MONOOXYGENASE-RELATED"/>
    <property type="match status" value="1"/>
</dbReference>
<dbReference type="Gene3D" id="3.20.20.30">
    <property type="entry name" value="Luciferase-like domain"/>
    <property type="match status" value="1"/>
</dbReference>
<dbReference type="Pfam" id="PF00296">
    <property type="entry name" value="Bac_luciferase"/>
    <property type="match status" value="1"/>
</dbReference>
<dbReference type="EC" id="1.14.14.10" evidence="8"/>
<evidence type="ECO:0000256" key="1">
    <source>
        <dbReference type="ARBA" id="ARBA00022630"/>
    </source>
</evidence>
<evidence type="ECO:0000256" key="5">
    <source>
        <dbReference type="ARBA" id="ARBA00033748"/>
    </source>
</evidence>
<dbReference type="InterPro" id="IPR016215">
    <property type="entry name" value="NTA_MOA"/>
</dbReference>
<keyword evidence="2 6" id="KW-0288">FMN</keyword>
<evidence type="ECO:0000313" key="9">
    <source>
        <dbReference type="Proteomes" id="UP000419743"/>
    </source>
</evidence>
<dbReference type="Proteomes" id="UP000419743">
    <property type="component" value="Unassembled WGS sequence"/>
</dbReference>
<comment type="caution">
    <text evidence="8">The sequence shown here is derived from an EMBL/GenBank/DDBJ whole genome shotgun (WGS) entry which is preliminary data.</text>
</comment>
<evidence type="ECO:0000256" key="3">
    <source>
        <dbReference type="ARBA" id="ARBA00023002"/>
    </source>
</evidence>
<dbReference type="NCBIfam" id="TIGR03860">
    <property type="entry name" value="FMN_nitrolo"/>
    <property type="match status" value="1"/>
</dbReference>
<dbReference type="InterPro" id="IPR036661">
    <property type="entry name" value="Luciferase-like_sf"/>
</dbReference>
<keyword evidence="4 8" id="KW-0503">Monooxygenase</keyword>
<dbReference type="InterPro" id="IPR011251">
    <property type="entry name" value="Luciferase-like_dom"/>
</dbReference>
<feature type="binding site" evidence="6">
    <location>
        <position position="224"/>
    </location>
    <ligand>
        <name>FMN</name>
        <dbReference type="ChEBI" id="CHEBI:58210"/>
    </ligand>
</feature>
<dbReference type="SUPFAM" id="SSF51679">
    <property type="entry name" value="Bacterial luciferase-like"/>
    <property type="match status" value="1"/>
</dbReference>
<feature type="binding site" evidence="6">
    <location>
        <position position="155"/>
    </location>
    <ligand>
        <name>FMN</name>
        <dbReference type="ChEBI" id="CHEBI:58210"/>
    </ligand>
</feature>
<dbReference type="PANTHER" id="PTHR30011:SF16">
    <property type="entry name" value="C2H2 FINGER DOMAIN TRANSCRIPTION FACTOR (EUROFUNG)-RELATED"/>
    <property type="match status" value="1"/>
</dbReference>
<keyword evidence="1 6" id="KW-0285">Flavoprotein</keyword>
<protein>
    <submittedName>
        <fullName evidence="8">Nitrilotriacetate monooxygenase component A</fullName>
        <ecNumber evidence="8">1.14.14.10</ecNumber>
    </submittedName>
</protein>
<comment type="similarity">
    <text evidence="5">Belongs to the NtaA/SnaA/DszA monooxygenase family.</text>
</comment>
<evidence type="ECO:0000256" key="4">
    <source>
        <dbReference type="ARBA" id="ARBA00023033"/>
    </source>
</evidence>
<keyword evidence="3 8" id="KW-0560">Oxidoreductase</keyword>
<accession>A0A7M4DF19</accession>
<feature type="domain" description="Luciferase-like" evidence="7">
    <location>
        <begin position="29"/>
        <end position="395"/>
    </location>
</feature>
<evidence type="ECO:0000256" key="2">
    <source>
        <dbReference type="ARBA" id="ARBA00022643"/>
    </source>
</evidence>
<dbReference type="GO" id="GO:0018529">
    <property type="term" value="F:nitrilotriacetate monooxygenase activity"/>
    <property type="evidence" value="ECO:0007669"/>
    <property type="project" value="UniProtKB-EC"/>
</dbReference>
<proteinExistence type="inferred from homology"/>
<dbReference type="PIRSF" id="PIRSF000337">
    <property type="entry name" value="NTA_MOA"/>
    <property type="match status" value="1"/>
</dbReference>
<reference evidence="8 9" key="1">
    <citation type="submission" date="2019-11" db="EMBL/GenBank/DDBJ databases">
        <authorList>
            <person name="Criscuolo A."/>
        </authorList>
    </citation>
    <scope>NUCLEOTIDE SEQUENCE [LARGE SCALE GENOMIC DNA]</scope>
    <source>
        <strain evidence="8">CIP111667</strain>
    </source>
</reference>
<dbReference type="AlphaFoldDB" id="A0A7M4DF19"/>
<gene>
    <name evidence="8" type="primary">ntaA_3</name>
    <name evidence="8" type="ORF">HALOF300_00710</name>
</gene>
<keyword evidence="9" id="KW-1185">Reference proteome</keyword>
<evidence type="ECO:0000256" key="6">
    <source>
        <dbReference type="PIRSR" id="PIRSR000337-1"/>
    </source>
</evidence>
<dbReference type="InterPro" id="IPR051260">
    <property type="entry name" value="Diverse_substr_monoxygenases"/>
</dbReference>
<name>A0A7M4DF19_9MICO</name>
<evidence type="ECO:0000259" key="7">
    <source>
        <dbReference type="Pfam" id="PF00296"/>
    </source>
</evidence>
<evidence type="ECO:0000313" key="8">
    <source>
        <dbReference type="EMBL" id="VZO35512.1"/>
    </source>
</evidence>
<feature type="binding site" evidence="6">
    <location>
        <position position="101"/>
    </location>
    <ligand>
        <name>FMN</name>
        <dbReference type="ChEBI" id="CHEBI:58210"/>
    </ligand>
</feature>
<dbReference type="EMBL" id="CACRYJ010000011">
    <property type="protein sequence ID" value="VZO35512.1"/>
    <property type="molecule type" value="Genomic_DNA"/>
</dbReference>
<sequence length="473" mass="51407">MTARAPANGKQVILGASFPGVNHHTVWGDPRAGSQIAIDSFVHLAKTAERGRFDFFFQAEGLRVREHKGRFYELDIAGRPHIAVVQAALAGVTRHLGFLATINTTFNEPYDLARQLATLNHLSDGRTGWNIVTTSDAFHGENFRRGGYLPRDERYERAAEFVRTALELWDSWPAESLGTAGGEFVTDPGAGRFAHRGKHFDIEGTFPIPTAPQRHPVLVQAGVSDEGREFAARTVDAIFSPFGEPGPGREFYADVKGRARRAGRDPDTLKILPGASFVLGDTPGEAAERAREVALAQVTPATALALLEQTWLRDLSDHDPDGPVPPVDADGVEVGISRGRTTSTGDPLEKAREWYAHAREYRLSIRELVIARAHRAAFAGTPLQVAQRINDAVQTDAADGFVIGSHLVPYGLDEFVDKVVPFLQEWGVLRTEYTTGATFRENLGLPPEAPGARPGVRPFDAAEFQPATAGAVG</sequence>